<evidence type="ECO:0000313" key="3">
    <source>
        <dbReference type="Proteomes" id="UP000299102"/>
    </source>
</evidence>
<evidence type="ECO:0000256" key="1">
    <source>
        <dbReference type="SAM" id="MobiDB-lite"/>
    </source>
</evidence>
<dbReference type="AlphaFoldDB" id="A0A4C1U2A6"/>
<name>A0A4C1U2A6_EUMVA</name>
<evidence type="ECO:0000313" key="2">
    <source>
        <dbReference type="EMBL" id="GBP20388.1"/>
    </source>
</evidence>
<proteinExistence type="predicted"/>
<reference evidence="2 3" key="1">
    <citation type="journal article" date="2019" name="Commun. Biol.">
        <title>The bagworm genome reveals a unique fibroin gene that provides high tensile strength.</title>
        <authorList>
            <person name="Kono N."/>
            <person name="Nakamura H."/>
            <person name="Ohtoshi R."/>
            <person name="Tomita M."/>
            <person name="Numata K."/>
            <person name="Arakawa K."/>
        </authorList>
    </citation>
    <scope>NUCLEOTIDE SEQUENCE [LARGE SCALE GENOMIC DNA]</scope>
</reference>
<organism evidence="2 3">
    <name type="scientific">Eumeta variegata</name>
    <name type="common">Bagworm moth</name>
    <name type="synonym">Eumeta japonica</name>
    <dbReference type="NCBI Taxonomy" id="151549"/>
    <lineage>
        <taxon>Eukaryota</taxon>
        <taxon>Metazoa</taxon>
        <taxon>Ecdysozoa</taxon>
        <taxon>Arthropoda</taxon>
        <taxon>Hexapoda</taxon>
        <taxon>Insecta</taxon>
        <taxon>Pterygota</taxon>
        <taxon>Neoptera</taxon>
        <taxon>Endopterygota</taxon>
        <taxon>Lepidoptera</taxon>
        <taxon>Glossata</taxon>
        <taxon>Ditrysia</taxon>
        <taxon>Tineoidea</taxon>
        <taxon>Psychidae</taxon>
        <taxon>Oiketicinae</taxon>
        <taxon>Eumeta</taxon>
    </lineage>
</organism>
<sequence length="178" mass="19596">MAAYAARNVLDVDVSDVASDGKLSSRAKTRIRSRCRFAYPARPMPYPFVVSVSTSYLTLVSFRDCITENRMRYSGGSGITKSLLDPTTSIDISGSVIAIFVKPKINIGRMSAACKELLREARGTAQCAGGGGRRPRPRTCDRSVFCEQNGSNTHQIRTQKAADGPRTQRRHRGFDYVL</sequence>
<accession>A0A4C1U2A6</accession>
<dbReference type="EMBL" id="BGZK01000118">
    <property type="protein sequence ID" value="GBP20388.1"/>
    <property type="molecule type" value="Genomic_DNA"/>
</dbReference>
<gene>
    <name evidence="2" type="ORF">EVAR_14637_1</name>
</gene>
<feature type="region of interest" description="Disordered" evidence="1">
    <location>
        <begin position="151"/>
        <end position="178"/>
    </location>
</feature>
<dbReference type="Proteomes" id="UP000299102">
    <property type="component" value="Unassembled WGS sequence"/>
</dbReference>
<comment type="caution">
    <text evidence="2">The sequence shown here is derived from an EMBL/GenBank/DDBJ whole genome shotgun (WGS) entry which is preliminary data.</text>
</comment>
<protein>
    <submittedName>
        <fullName evidence="2">Uncharacterized protein</fullName>
    </submittedName>
</protein>
<keyword evidence="3" id="KW-1185">Reference proteome</keyword>